<reference evidence="2 3" key="1">
    <citation type="submission" date="2021-07" db="EMBL/GenBank/DDBJ databases">
        <title>Flavobacterium WSW3-B6 sp.nov, isolated from seaweed.</title>
        <authorList>
            <person name="Muhammad N."/>
            <person name="Ho H."/>
            <person name="Lee Y.-J."/>
            <person name="Nguyen T."/>
            <person name="Ho J."/>
            <person name="Kim S.-G."/>
        </authorList>
    </citation>
    <scope>NUCLEOTIDE SEQUENCE [LARGE SCALE GENOMIC DNA]</scope>
    <source>
        <strain evidence="2 3">WSW3-B6</strain>
    </source>
</reference>
<protein>
    <submittedName>
        <fullName evidence="2">Uncharacterized protein</fullName>
    </submittedName>
</protein>
<evidence type="ECO:0000313" key="3">
    <source>
        <dbReference type="Proteomes" id="UP000825381"/>
    </source>
</evidence>
<dbReference type="Proteomes" id="UP000825381">
    <property type="component" value="Chromosome"/>
</dbReference>
<keyword evidence="3" id="KW-1185">Reference proteome</keyword>
<dbReference type="PROSITE" id="PS51257">
    <property type="entry name" value="PROKAR_LIPOPROTEIN"/>
    <property type="match status" value="1"/>
</dbReference>
<dbReference type="RefSeq" id="WP_220641145.1">
    <property type="nucleotide sequence ID" value="NZ_CP080429.1"/>
</dbReference>
<gene>
    <name evidence="2" type="ORF">K1I41_02690</name>
</gene>
<keyword evidence="1" id="KW-0732">Signal</keyword>
<sequence>MKKSIYILTLLLITFFSCSSDDDSNEEQQINQAHIVEFTTGTLNGSVSVILTTTLNFEDITQDEVISDFDYNNNIVSVEIPEDTASFELEFYIEDSSSANMKFYGAEDNQVIHQETTSGQVYQYSYSFN</sequence>
<organism evidence="2 3">
    <name type="scientific">Flavobacterium litorale</name>
    <dbReference type="NCBI Taxonomy" id="2856519"/>
    <lineage>
        <taxon>Bacteria</taxon>
        <taxon>Pseudomonadati</taxon>
        <taxon>Bacteroidota</taxon>
        <taxon>Flavobacteriia</taxon>
        <taxon>Flavobacteriales</taxon>
        <taxon>Flavobacteriaceae</taxon>
        <taxon>Flavobacterium</taxon>
    </lineage>
</organism>
<dbReference type="EMBL" id="CP080429">
    <property type="protein sequence ID" value="QYJ68806.1"/>
    <property type="molecule type" value="Genomic_DNA"/>
</dbReference>
<feature type="chain" id="PRO_5046798814" evidence="1">
    <location>
        <begin position="20"/>
        <end position="129"/>
    </location>
</feature>
<accession>A0ABX8V7K9</accession>
<evidence type="ECO:0000313" key="2">
    <source>
        <dbReference type="EMBL" id="QYJ68806.1"/>
    </source>
</evidence>
<name>A0ABX8V7K9_9FLAO</name>
<evidence type="ECO:0000256" key="1">
    <source>
        <dbReference type="SAM" id="SignalP"/>
    </source>
</evidence>
<proteinExistence type="predicted"/>
<feature type="signal peptide" evidence="1">
    <location>
        <begin position="1"/>
        <end position="19"/>
    </location>
</feature>